<proteinExistence type="predicted"/>
<gene>
    <name evidence="4" type="ORF">HannXRQ_Chr06g0175521</name>
</gene>
<protein>
    <submittedName>
        <fullName evidence="4">Uncharacterized protein</fullName>
    </submittedName>
</protein>
<dbReference type="InterPro" id="IPR048979">
    <property type="entry name" value="AP5B1_middle"/>
</dbReference>
<dbReference type="EMBL" id="CM007895">
    <property type="protein sequence ID" value="OTG22808.1"/>
    <property type="molecule type" value="Genomic_DNA"/>
</dbReference>
<evidence type="ECO:0000259" key="2">
    <source>
        <dbReference type="Pfam" id="PF21588"/>
    </source>
</evidence>
<dbReference type="InterPro" id="IPR038741">
    <property type="entry name" value="AP5B1"/>
</dbReference>
<dbReference type="InParanoid" id="A0A251UHK0"/>
<organism evidence="4 5">
    <name type="scientific">Helianthus annuus</name>
    <name type="common">Common sunflower</name>
    <dbReference type="NCBI Taxonomy" id="4232"/>
    <lineage>
        <taxon>Eukaryota</taxon>
        <taxon>Viridiplantae</taxon>
        <taxon>Streptophyta</taxon>
        <taxon>Embryophyta</taxon>
        <taxon>Tracheophyta</taxon>
        <taxon>Spermatophyta</taxon>
        <taxon>Magnoliopsida</taxon>
        <taxon>eudicotyledons</taxon>
        <taxon>Gunneridae</taxon>
        <taxon>Pentapetalae</taxon>
        <taxon>asterids</taxon>
        <taxon>campanulids</taxon>
        <taxon>Asterales</taxon>
        <taxon>Asteraceae</taxon>
        <taxon>Asteroideae</taxon>
        <taxon>Heliantheae alliance</taxon>
        <taxon>Heliantheae</taxon>
        <taxon>Helianthus</taxon>
    </lineage>
</organism>
<dbReference type="STRING" id="4232.A0A251UHK0"/>
<dbReference type="FunCoup" id="A0A251UHK0">
    <property type="interactions" value="2180"/>
</dbReference>
<dbReference type="Pfam" id="PF21590">
    <property type="entry name" value="AP5B1_C"/>
    <property type="match status" value="1"/>
</dbReference>
<keyword evidence="5" id="KW-1185">Reference proteome</keyword>
<dbReference type="Pfam" id="PF21588">
    <property type="entry name" value="AP5B1_middle"/>
    <property type="match status" value="1"/>
</dbReference>
<dbReference type="Proteomes" id="UP000215914">
    <property type="component" value="Chromosome 6"/>
</dbReference>
<evidence type="ECO:0000313" key="4">
    <source>
        <dbReference type="EMBL" id="OTG22808.1"/>
    </source>
</evidence>
<reference evidence="5" key="1">
    <citation type="journal article" date="2017" name="Nature">
        <title>The sunflower genome provides insights into oil metabolism, flowering and Asterid evolution.</title>
        <authorList>
            <person name="Badouin H."/>
            <person name="Gouzy J."/>
            <person name="Grassa C.J."/>
            <person name="Murat F."/>
            <person name="Staton S.E."/>
            <person name="Cottret L."/>
            <person name="Lelandais-Briere C."/>
            <person name="Owens G.L."/>
            <person name="Carrere S."/>
            <person name="Mayjonade B."/>
            <person name="Legrand L."/>
            <person name="Gill N."/>
            <person name="Kane N.C."/>
            <person name="Bowers J.E."/>
            <person name="Hubner S."/>
            <person name="Bellec A."/>
            <person name="Berard A."/>
            <person name="Berges H."/>
            <person name="Blanchet N."/>
            <person name="Boniface M.C."/>
            <person name="Brunel D."/>
            <person name="Catrice O."/>
            <person name="Chaidir N."/>
            <person name="Claudel C."/>
            <person name="Donnadieu C."/>
            <person name="Faraut T."/>
            <person name="Fievet G."/>
            <person name="Helmstetter N."/>
            <person name="King M."/>
            <person name="Knapp S.J."/>
            <person name="Lai Z."/>
            <person name="Le Paslier M.C."/>
            <person name="Lippi Y."/>
            <person name="Lorenzon L."/>
            <person name="Mandel J.R."/>
            <person name="Marage G."/>
            <person name="Marchand G."/>
            <person name="Marquand E."/>
            <person name="Bret-Mestries E."/>
            <person name="Morien E."/>
            <person name="Nambeesan S."/>
            <person name="Nguyen T."/>
            <person name="Pegot-Espagnet P."/>
            <person name="Pouilly N."/>
            <person name="Raftis F."/>
            <person name="Sallet E."/>
            <person name="Schiex T."/>
            <person name="Thomas J."/>
            <person name="Vandecasteele C."/>
            <person name="Vares D."/>
            <person name="Vear F."/>
            <person name="Vautrin S."/>
            <person name="Crespi M."/>
            <person name="Mangin B."/>
            <person name="Burke J.M."/>
            <person name="Salse J."/>
            <person name="Munos S."/>
            <person name="Vincourt P."/>
            <person name="Rieseberg L.H."/>
            <person name="Langlade N.B."/>
        </authorList>
    </citation>
    <scope>NUCLEOTIDE SEQUENCE [LARGE SCALE GENOMIC DNA]</scope>
    <source>
        <strain evidence="5">cv. SF193</strain>
    </source>
</reference>
<dbReference type="InterPro" id="IPR048981">
    <property type="entry name" value="AP5B1_C"/>
</dbReference>
<sequence length="1161" mass="129666">METTPSPAPVTPLKPLTPQEWESLIDDYQHGGSRWISLNYSGQPLFDLSLSSILRKDLSLNLKLLILTFLEEHVTTILANSSIEQNLDRLLETLRYVINSPVDAVTITYSLKEQVLISTTSIFIMFTIDNYNHSKMTKLTFVSQLEGLVEVLLTVVNRRSYGIDRQLRGVGCECLRELERECPGLLSETVGSLWELCQSEKTHVAQSYVLMLANVVHGIVVSKVNVSVLSSAVPLVPFNVPQVLVGGSLGRESSGLAVKELRRVMSFLLEWPQYLTPFGLFEFMSVVMPVAVALELQASLLKVQFSGLLFTSDMLLCHAYLGMYLQFPEAFSGHENEVIRRVSLISREAQNVLVFRLLALHWLLGFMGMVMSKREVDKKKIFATALRFYPTVFDPLALKALKLDLIVYCSVILVKSRLEDANGEGSVVKLFEDAFESVSGFKWLPSWSTETSVAFRTFHKLLIGESSHSESDSSPRDLVESTIFHATERMLVTMTLESRGLIPVMAAFINRLLKCHKHRFLGQQLLQTFDNHLLPKVKVDYRLGSYFPLFGKIAENVTVPPGGLLDLLGKYMSILIEKHGIDTGLRSWSQGSKVLVLCRTLLMHHQSSRIFLKLSRLLAFTCLHFPDLEVRDNARIYLRMLLCVPGNKLRHLLSTEDQLPSSHSTPFFTVQSPRFSYDSKKSKDISSYIHLERVVPLLVKQSWSLSLASFNVNGEKPYHMEVITDSNTNTPSWHPETPDNDTETPSIPALEGPNQSQEPLRVTDSKVSEIVEILRKHFSLIPDFRHMPGIKIGITCTLRFESEPFNRVWGNKGSAEVDTVDLLHPALYATVLKFSSSAPFGSIQPYRIPFLLGGPTKNMTPSSQSQTDSLDIVPVNNGIGDEEKEDDESFNAGVLIELQPREPTPGLVDVSIEANAENGQIISGQLQSITVGIEDMFLKALVPDDIRDDEVPRYYVNLFNALWEACSSSSSTAREMFLLKGGKGVTAINGTRSVKFLEVSATSLIQAVEKNLSAFVVNVIGVELVNIVKDGGIISDITWNDDDDGASGSGSGSGLDVVAVDPYMTEGPLYLKYDEEEDEKGSNLPINKRNMGRFHILIFLPPTSHLLFQMEVGVNSTLVRIRTDHWPCLAYIDDYLEALNELKKLERLLVCCLKVTGLDHG</sequence>
<feature type="region of interest" description="Disordered" evidence="1">
    <location>
        <begin position="724"/>
        <end position="762"/>
    </location>
</feature>
<feature type="domain" description="AP5B1 middle" evidence="2">
    <location>
        <begin position="258"/>
        <end position="649"/>
    </location>
</feature>
<dbReference type="OMA" id="SEPFNHA"/>
<dbReference type="PANTHER" id="PTHR34033:SF1">
    <property type="entry name" value="AP-5 COMPLEX SUBUNIT BETA-1"/>
    <property type="match status" value="1"/>
</dbReference>
<evidence type="ECO:0000259" key="3">
    <source>
        <dbReference type="Pfam" id="PF21590"/>
    </source>
</evidence>
<name>A0A251UHK0_HELAN</name>
<feature type="domain" description="AP5B1 C-terminal" evidence="3">
    <location>
        <begin position="1088"/>
        <end position="1138"/>
    </location>
</feature>
<dbReference type="GO" id="GO:0030119">
    <property type="term" value="C:AP-type membrane coat adaptor complex"/>
    <property type="evidence" value="ECO:0000318"/>
    <property type="project" value="GO_Central"/>
</dbReference>
<dbReference type="GO" id="GO:0016197">
    <property type="term" value="P:endosomal transport"/>
    <property type="evidence" value="ECO:0000318"/>
    <property type="project" value="GO_Central"/>
</dbReference>
<dbReference type="AlphaFoldDB" id="A0A251UHK0"/>
<accession>A0A251UHK0</accession>
<dbReference type="PANTHER" id="PTHR34033">
    <property type="entry name" value="AP-5 COMPLEX SUBUNIT BETA-1"/>
    <property type="match status" value="1"/>
</dbReference>
<evidence type="ECO:0000256" key="1">
    <source>
        <dbReference type="SAM" id="MobiDB-lite"/>
    </source>
</evidence>
<evidence type="ECO:0000313" key="5">
    <source>
        <dbReference type="Proteomes" id="UP000215914"/>
    </source>
</evidence>